<evidence type="ECO:0000313" key="3">
    <source>
        <dbReference type="Proteomes" id="UP000400849"/>
    </source>
</evidence>
<reference evidence="2 3" key="1">
    <citation type="submission" date="2019-09" db="EMBL/GenBank/DDBJ databases">
        <authorList>
            <person name="Christie C.A."/>
            <person name="Diallo A.S."/>
            <person name="Dixon Z."/>
            <person name="McIntosh P.M."/>
            <person name="Murthy K.H."/>
            <person name="Rosen M.G."/>
            <person name="Simpson L.M."/>
            <person name="Koustas K."/>
            <person name="Fogarty M.P."/>
            <person name="Molloy S.D."/>
            <person name="Garlena R.A."/>
            <person name="Russell D.A."/>
            <person name="Pope W.H."/>
            <person name="Jacobs-Sera D."/>
            <person name="Hatfull G.F."/>
        </authorList>
    </citation>
    <scope>NUCLEOTIDE SEQUENCE [LARGE SCALE GENOMIC DNA]</scope>
</reference>
<dbReference type="RefSeq" id="YP_010648766.1">
    <property type="nucleotide sequence ID" value="NC_070762.1"/>
</dbReference>
<organism evidence="2 3">
    <name type="scientific">Gordonia phage Sixama</name>
    <dbReference type="NCBI Taxonomy" id="2653271"/>
    <lineage>
        <taxon>Viruses</taxon>
        <taxon>Duplodnaviria</taxon>
        <taxon>Heunggongvirae</taxon>
        <taxon>Uroviricota</taxon>
        <taxon>Caudoviricetes</taxon>
        <taxon>Sixamavirus</taxon>
        <taxon>Sixamavirus sixama</taxon>
    </lineage>
</organism>
<accession>A0A5Q2F7W6</accession>
<gene>
    <name evidence="2" type="primary">57</name>
    <name evidence="2" type="ORF">SEA_SIXAMA_57</name>
</gene>
<proteinExistence type="predicted"/>
<feature type="transmembrane region" description="Helical" evidence="1">
    <location>
        <begin position="6"/>
        <end position="32"/>
    </location>
</feature>
<keyword evidence="1" id="KW-0812">Transmembrane</keyword>
<evidence type="ECO:0000313" key="2">
    <source>
        <dbReference type="EMBL" id="QGF20236.1"/>
    </source>
</evidence>
<sequence>MSVVLHAIQIAVLILGVLVVGTLAIAAVVTFFQETSDDDAR</sequence>
<protein>
    <submittedName>
        <fullName evidence="2">Uncharacterized protein</fullName>
    </submittedName>
</protein>
<keyword evidence="1" id="KW-1133">Transmembrane helix</keyword>
<evidence type="ECO:0000256" key="1">
    <source>
        <dbReference type="SAM" id="Phobius"/>
    </source>
</evidence>
<dbReference type="EMBL" id="MN484601">
    <property type="protein sequence ID" value="QGF20236.1"/>
    <property type="molecule type" value="Genomic_DNA"/>
</dbReference>
<dbReference type="GeneID" id="77924225"/>
<name>A0A5Q2F7W6_9CAUD</name>
<dbReference type="Proteomes" id="UP000400849">
    <property type="component" value="Segment"/>
</dbReference>
<dbReference type="KEGG" id="vg:77924225"/>
<keyword evidence="3" id="KW-1185">Reference proteome</keyword>
<keyword evidence="1" id="KW-0472">Membrane</keyword>